<dbReference type="InterPro" id="IPR011010">
    <property type="entry name" value="DNA_brk_join_enz"/>
</dbReference>
<organism evidence="9 10">
    <name type="scientific">Paludisphaera mucosa</name>
    <dbReference type="NCBI Taxonomy" id="3030827"/>
    <lineage>
        <taxon>Bacteria</taxon>
        <taxon>Pseudomonadati</taxon>
        <taxon>Planctomycetota</taxon>
        <taxon>Planctomycetia</taxon>
        <taxon>Isosphaerales</taxon>
        <taxon>Isosphaeraceae</taxon>
        <taxon>Paludisphaera</taxon>
    </lineage>
</organism>
<evidence type="ECO:0000256" key="1">
    <source>
        <dbReference type="ARBA" id="ARBA00000213"/>
    </source>
</evidence>
<dbReference type="SUPFAM" id="SSF56349">
    <property type="entry name" value="DNA breaking-rejoining enzymes"/>
    <property type="match status" value="1"/>
</dbReference>
<evidence type="ECO:0000256" key="3">
    <source>
        <dbReference type="ARBA" id="ARBA00012891"/>
    </source>
</evidence>
<dbReference type="Gene3D" id="3.90.15.10">
    <property type="entry name" value="Topoisomerase I, Chain A, domain 3"/>
    <property type="match status" value="1"/>
</dbReference>
<comment type="catalytic activity">
    <reaction evidence="1">
        <text>ATP-independent breakage of single-stranded DNA, followed by passage and rejoining.</text>
        <dbReference type="EC" id="5.6.2.1"/>
    </reaction>
</comment>
<protein>
    <recommendedName>
        <fullName evidence="3">DNA topoisomerase</fullName>
        <ecNumber evidence="3">5.6.2.1</ecNumber>
    </recommendedName>
</protein>
<dbReference type="EMBL" id="JARRAG010000002">
    <property type="protein sequence ID" value="MDG3005477.1"/>
    <property type="molecule type" value="Genomic_DNA"/>
</dbReference>
<keyword evidence="10" id="KW-1185">Reference proteome</keyword>
<comment type="similarity">
    <text evidence="2">Belongs to the type IB topoisomerase family.</text>
</comment>
<evidence type="ECO:0000313" key="10">
    <source>
        <dbReference type="Proteomes" id="UP001216907"/>
    </source>
</evidence>
<keyword evidence="4" id="KW-0799">Topoisomerase</keyword>
<reference evidence="9 10" key="1">
    <citation type="submission" date="2023-03" db="EMBL/GenBank/DDBJ databases">
        <title>Paludisphaera mucosa sp. nov. a novel planctomycete from northern fen.</title>
        <authorList>
            <person name="Ivanova A."/>
        </authorList>
    </citation>
    <scope>NUCLEOTIDE SEQUENCE [LARGE SCALE GENOMIC DNA]</scope>
    <source>
        <strain evidence="9 10">Pla2</strain>
    </source>
</reference>
<dbReference type="InterPro" id="IPR035447">
    <property type="entry name" value="DNA_topo_I_N_sf"/>
</dbReference>
<dbReference type="InterPro" id="IPR014711">
    <property type="entry name" value="TopoI_cat_a-hlx-sub_euk"/>
</dbReference>
<comment type="caution">
    <text evidence="9">The sequence shown here is derived from an EMBL/GenBank/DDBJ whole genome shotgun (WGS) entry which is preliminary data.</text>
</comment>
<keyword evidence="6" id="KW-0413">Isomerase</keyword>
<evidence type="ECO:0000256" key="4">
    <source>
        <dbReference type="ARBA" id="ARBA00023029"/>
    </source>
</evidence>
<dbReference type="Gene3D" id="1.10.132.120">
    <property type="match status" value="1"/>
</dbReference>
<dbReference type="PRINTS" id="PR00416">
    <property type="entry name" value="EUTPISMRASEI"/>
</dbReference>
<dbReference type="InterPro" id="IPR013500">
    <property type="entry name" value="TopoI_cat_euk"/>
</dbReference>
<sequence length="307" mass="34631">MAIPPAWTDVWICSSAQGHVQATGRDDKGRKQYRYHPRWRRVRDDAKYGRMALFGQALPRIREATDADLRLAGMPRRKVLAAVVQLLELSLIRVGNEEYARTNKSFGLTTMRSKHVAVDGPTIEFQFKGKSGVRHKISIKDRRLARIVARCQELPGQELFTYVDDDGEVQHVDSGDVNEYLREVSGEDFTAKDFRTWAGTVLASIALQEFETFDSDAQAKRNIVQAVERVAERLGNTPSVCRKCYVHPAVLDAYLDGSMLEALRDRTDREMTMSLGDLKPEEAAVLALVQNRLAREDEPRKGRRGGG</sequence>
<keyword evidence="5" id="KW-0238">DNA-binding</keyword>
<evidence type="ECO:0000313" key="9">
    <source>
        <dbReference type="EMBL" id="MDG3005477.1"/>
    </source>
</evidence>
<dbReference type="EC" id="5.6.2.1" evidence="3"/>
<dbReference type="PROSITE" id="PS52038">
    <property type="entry name" value="TOPO_IB_2"/>
    <property type="match status" value="1"/>
</dbReference>
<dbReference type="Proteomes" id="UP001216907">
    <property type="component" value="Unassembled WGS sequence"/>
</dbReference>
<dbReference type="Pfam" id="PF01028">
    <property type="entry name" value="Topoisom_I"/>
    <property type="match status" value="1"/>
</dbReference>
<gene>
    <name evidence="9" type="ORF">PZE19_16930</name>
</gene>
<feature type="domain" description="DNA topoisomerase I catalytic core eukaryotic-type" evidence="7">
    <location>
        <begin position="39"/>
        <end position="254"/>
    </location>
</feature>
<accession>A0ABT6FD65</accession>
<dbReference type="Gene3D" id="3.30.66.10">
    <property type="entry name" value="DNA topoisomerase I domain"/>
    <property type="match status" value="1"/>
</dbReference>
<dbReference type="Pfam" id="PF21338">
    <property type="entry name" value="Top1B_N_bact"/>
    <property type="match status" value="1"/>
</dbReference>
<dbReference type="InterPro" id="IPR001631">
    <property type="entry name" value="TopoI"/>
</dbReference>
<evidence type="ECO:0000256" key="6">
    <source>
        <dbReference type="ARBA" id="ARBA00023235"/>
    </source>
</evidence>
<name>A0ABT6FD65_9BACT</name>
<dbReference type="InterPro" id="IPR049331">
    <property type="entry name" value="Top1B_N_bact"/>
</dbReference>
<dbReference type="SUPFAM" id="SSF55869">
    <property type="entry name" value="DNA topoisomerase I domain"/>
    <property type="match status" value="1"/>
</dbReference>
<evidence type="ECO:0000259" key="7">
    <source>
        <dbReference type="Pfam" id="PF01028"/>
    </source>
</evidence>
<evidence type="ECO:0000259" key="8">
    <source>
        <dbReference type="Pfam" id="PF21338"/>
    </source>
</evidence>
<evidence type="ECO:0000256" key="2">
    <source>
        <dbReference type="ARBA" id="ARBA00006645"/>
    </source>
</evidence>
<feature type="domain" description="DNA topoisomerase IB N-terminal" evidence="8">
    <location>
        <begin position="1"/>
        <end position="26"/>
    </location>
</feature>
<evidence type="ECO:0000256" key="5">
    <source>
        <dbReference type="ARBA" id="ARBA00023125"/>
    </source>
</evidence>
<proteinExistence type="inferred from homology"/>